<accession>A0AA47MN63</accession>
<dbReference type="PANTHER" id="PTHR46449:SF5">
    <property type="entry name" value="FAMILY WITH SEQUENCE SIMILARITY 47 MEMBER E"/>
    <property type="match status" value="1"/>
</dbReference>
<organism evidence="3 4">
    <name type="scientific">Merluccius polli</name>
    <name type="common">Benguela hake</name>
    <name type="synonym">Merluccius cadenati</name>
    <dbReference type="NCBI Taxonomy" id="89951"/>
    <lineage>
        <taxon>Eukaryota</taxon>
        <taxon>Metazoa</taxon>
        <taxon>Chordata</taxon>
        <taxon>Craniata</taxon>
        <taxon>Vertebrata</taxon>
        <taxon>Euteleostomi</taxon>
        <taxon>Actinopterygii</taxon>
        <taxon>Neopterygii</taxon>
        <taxon>Teleostei</taxon>
        <taxon>Neoteleostei</taxon>
        <taxon>Acanthomorphata</taxon>
        <taxon>Zeiogadaria</taxon>
        <taxon>Gadariae</taxon>
        <taxon>Gadiformes</taxon>
        <taxon>Gadoidei</taxon>
        <taxon>Merlucciidae</taxon>
        <taxon>Merluccius</taxon>
    </lineage>
</organism>
<evidence type="ECO:0000256" key="1">
    <source>
        <dbReference type="ARBA" id="ARBA00005277"/>
    </source>
</evidence>
<reference evidence="3" key="1">
    <citation type="journal article" date="2023" name="Front. Mar. Sci.">
        <title>A new Merluccius polli reference genome to investigate the effects of global change in West African waters.</title>
        <authorList>
            <person name="Mateo J.L."/>
            <person name="Blanco-Fernandez C."/>
            <person name="Garcia-Vazquez E."/>
            <person name="Machado-Schiaffino G."/>
        </authorList>
    </citation>
    <scope>NUCLEOTIDE SEQUENCE</scope>
    <source>
        <strain evidence="3">C29</strain>
        <tissue evidence="3">Fin</tissue>
    </source>
</reference>
<dbReference type="InterPro" id="IPR032743">
    <property type="entry name" value="FAM47"/>
</dbReference>
<dbReference type="AlphaFoldDB" id="A0AA47MN63"/>
<comment type="caution">
    <text evidence="3">The sequence shown here is derived from an EMBL/GenBank/DDBJ whole genome shotgun (WGS) entry which is preliminary data.</text>
</comment>
<dbReference type="GO" id="GO:0000785">
    <property type="term" value="C:chromatin"/>
    <property type="evidence" value="ECO:0007669"/>
    <property type="project" value="TreeGrafter"/>
</dbReference>
<dbReference type="Proteomes" id="UP001174136">
    <property type="component" value="Unassembled WGS sequence"/>
</dbReference>
<feature type="region of interest" description="Disordered" evidence="2">
    <location>
        <begin position="220"/>
        <end position="267"/>
    </location>
</feature>
<evidence type="ECO:0000256" key="2">
    <source>
        <dbReference type="SAM" id="MobiDB-lite"/>
    </source>
</evidence>
<gene>
    <name evidence="3" type="ORF">N1851_018432</name>
</gene>
<sequence>MATGQQQTETSRLVHYAWLLWDRPSGCRIWFRDGPADPTRRAAAAAAASPRVSDDHRRRCPLSAWYKERLQVKYLKTTRKKSSLDVRRWRFLNDILDDDDDDNDDPSTDNVLKTGHLLHDVTPGVDTDNPSQPSECRGGIWPVDLNSKPRAKPGGRAKRAMSKEQACFSRQNPTQQTRREHVAAVERKLLQHPLALYDHYEQNMPPEVLSVLDPDMCVNREPKTPATSEHLNHGEAGKIRTESDHRLVNDDQGSTPANEKQVPRPDRAYAELQDNVAQDDKYISEMRERFWEWDASLRKAGSKKPMYEDPRTNKTLSETTQDPNVCPVELQFQNQTSNKEEYSEMFAFQAFRKYLISNCLRVPEGSEVKREWTGDLQTVGGGDGVYLDPPRSGYVNRGTLGELKYEESLDTHGVVPHPRLGADLRLGGFLLGEPRCCDACGRGFSAITPCCSSRAREAHSRAALTCSPAD</sequence>
<dbReference type="Pfam" id="PF14642">
    <property type="entry name" value="FAM47"/>
    <property type="match status" value="1"/>
</dbReference>
<comment type="similarity">
    <text evidence="1">Belongs to the FAM47 family.</text>
</comment>
<dbReference type="EMBL" id="JAOPHQ010003414">
    <property type="protein sequence ID" value="KAK0143457.1"/>
    <property type="molecule type" value="Genomic_DNA"/>
</dbReference>
<keyword evidence="4" id="KW-1185">Reference proteome</keyword>
<evidence type="ECO:0000313" key="4">
    <source>
        <dbReference type="Proteomes" id="UP001174136"/>
    </source>
</evidence>
<protein>
    <submittedName>
        <fullName evidence="3">Uncharacterized protein</fullName>
    </submittedName>
</protein>
<name>A0AA47MN63_MERPO</name>
<proteinExistence type="inferred from homology"/>
<feature type="compositionally biased region" description="Basic and acidic residues" evidence="2">
    <location>
        <begin position="230"/>
        <end position="249"/>
    </location>
</feature>
<evidence type="ECO:0000313" key="3">
    <source>
        <dbReference type="EMBL" id="KAK0143457.1"/>
    </source>
</evidence>
<dbReference type="GO" id="GO:0045815">
    <property type="term" value="P:transcription initiation-coupled chromatin remodeling"/>
    <property type="evidence" value="ECO:0007669"/>
    <property type="project" value="TreeGrafter"/>
</dbReference>
<dbReference type="PANTHER" id="PTHR46449">
    <property type="entry name" value="ZGC:158260"/>
    <property type="match status" value="1"/>
</dbReference>